<dbReference type="AlphaFoldDB" id="A0A939D856"/>
<comment type="caution">
    <text evidence="10">The sequence shown here is derived from an EMBL/GenBank/DDBJ whole genome shotgun (WGS) entry which is preliminary data.</text>
</comment>
<dbReference type="PROSITE" id="PS51257">
    <property type="entry name" value="PROKAR_LIPOPROTEIN"/>
    <property type="match status" value="1"/>
</dbReference>
<evidence type="ECO:0000256" key="6">
    <source>
        <dbReference type="ARBA" id="ARBA00022519"/>
    </source>
</evidence>
<comment type="subcellular location">
    <subcellularLocation>
        <location evidence="2">Cell inner membrane</location>
    </subcellularLocation>
    <subcellularLocation>
        <location evidence="1">Periplasm</location>
    </subcellularLocation>
</comment>
<keyword evidence="11" id="KW-1185">Reference proteome</keyword>
<evidence type="ECO:0000256" key="5">
    <source>
        <dbReference type="ARBA" id="ARBA00022475"/>
    </source>
</evidence>
<evidence type="ECO:0000256" key="8">
    <source>
        <dbReference type="ARBA" id="ARBA00023136"/>
    </source>
</evidence>
<feature type="signal peptide" evidence="9">
    <location>
        <begin position="1"/>
        <end position="20"/>
    </location>
</feature>
<evidence type="ECO:0000313" key="10">
    <source>
        <dbReference type="EMBL" id="MBN7772488.1"/>
    </source>
</evidence>
<dbReference type="SUPFAM" id="SSF53850">
    <property type="entry name" value="Periplasmic binding protein-like II"/>
    <property type="match status" value="1"/>
</dbReference>
<evidence type="ECO:0000313" key="11">
    <source>
        <dbReference type="Proteomes" id="UP000664545"/>
    </source>
</evidence>
<dbReference type="InterPro" id="IPR010067">
    <property type="entry name" value="ABC_SsuA_sub-bd"/>
</dbReference>
<dbReference type="GO" id="GO:0042597">
    <property type="term" value="C:periplasmic space"/>
    <property type="evidence" value="ECO:0007669"/>
    <property type="project" value="UniProtKB-SubCell"/>
</dbReference>
<reference evidence="10" key="1">
    <citation type="submission" date="2021-02" db="EMBL/GenBank/DDBJ databases">
        <title>Abyssanaerobacter marinus gen.nov., sp., nov, anaerobic bacterium isolated from the Onnuri vent field of Indian Ocean and suggestion of Mogibacteriaceae fam. nov., and proposal of reclassification of ambiguous this family's genus member.</title>
        <authorList>
            <person name="Kim Y.J."/>
            <person name="Yang J.-A."/>
        </authorList>
    </citation>
    <scope>NUCLEOTIDE SEQUENCE</scope>
    <source>
        <strain evidence="10">DSM 2634</strain>
    </source>
</reference>
<keyword evidence="7 9" id="KW-0732">Signal</keyword>
<keyword evidence="5" id="KW-1003">Cell membrane</keyword>
<dbReference type="EMBL" id="JAFJZZ010000001">
    <property type="protein sequence ID" value="MBN7772488.1"/>
    <property type="molecule type" value="Genomic_DNA"/>
</dbReference>
<dbReference type="NCBIfam" id="TIGR01728">
    <property type="entry name" value="SsuA_fam"/>
    <property type="match status" value="1"/>
</dbReference>
<accession>A0A939D856</accession>
<keyword evidence="4" id="KW-0813">Transport</keyword>
<feature type="chain" id="PRO_5039586040" evidence="9">
    <location>
        <begin position="21"/>
        <end position="349"/>
    </location>
</feature>
<keyword evidence="6" id="KW-0997">Cell inner membrane</keyword>
<dbReference type="PANTHER" id="PTHR30024">
    <property type="entry name" value="ALIPHATIC SULFONATES-BINDING PROTEIN-RELATED"/>
    <property type="match status" value="1"/>
</dbReference>
<sequence length="349" mass="38082">MKSKKSLFIAVGLMVTMAMGIFTGCSSQKQGEKDGDQLTMRIANFPNITHSQALVGATEGQFQKALGENTTIEWKTFNAGPAEIEAFFAGEIDLGYIGPGPAINGYIKSNGDLQIIAGATEAGAILVSRQDVKIKGLKDLSGKKIAVPQFGNTQHLSLLNLLQENGLKETTKGGTVEVIQADNPDIKTLLDSGEIDAAFVPEPWGSRLVKEVNANVVLDYDQVWKNGEYSTAVVVARTEFIEEHPDVVENFLKAHVELTDYINNNPDQAKATVNAKIKELTQKELPADVLDAAFDRLKVTYDPRTESVVGFANLSYEAGFLKEKPNVDQLFNLELLNKVLKEQGKPEIQ</sequence>
<dbReference type="PANTHER" id="PTHR30024:SF47">
    <property type="entry name" value="TAURINE-BINDING PERIPLASMIC PROTEIN"/>
    <property type="match status" value="1"/>
</dbReference>
<dbReference type="CDD" id="cd13553">
    <property type="entry name" value="PBP2_NrtA_CpmA_like"/>
    <property type="match status" value="1"/>
</dbReference>
<dbReference type="GO" id="GO:0005886">
    <property type="term" value="C:plasma membrane"/>
    <property type="evidence" value="ECO:0007669"/>
    <property type="project" value="UniProtKB-SubCell"/>
</dbReference>
<evidence type="ECO:0000256" key="2">
    <source>
        <dbReference type="ARBA" id="ARBA00004533"/>
    </source>
</evidence>
<name>A0A939D856_CLOAM</name>
<dbReference type="Gene3D" id="3.40.190.10">
    <property type="entry name" value="Periplasmic binding protein-like II"/>
    <property type="match status" value="2"/>
</dbReference>
<gene>
    <name evidence="10" type="ORF">JYB65_03860</name>
</gene>
<proteinExistence type="inferred from homology"/>
<organism evidence="10 11">
    <name type="scientific">Clostridium aminobutyricum</name>
    <dbReference type="NCBI Taxonomy" id="33953"/>
    <lineage>
        <taxon>Bacteria</taxon>
        <taxon>Bacillati</taxon>
        <taxon>Bacillota</taxon>
        <taxon>Clostridia</taxon>
        <taxon>Eubacteriales</taxon>
        <taxon>Clostridiaceae</taxon>
        <taxon>Clostridium</taxon>
    </lineage>
</organism>
<evidence type="ECO:0000256" key="1">
    <source>
        <dbReference type="ARBA" id="ARBA00004418"/>
    </source>
</evidence>
<evidence type="ECO:0000256" key="7">
    <source>
        <dbReference type="ARBA" id="ARBA00022729"/>
    </source>
</evidence>
<dbReference type="Pfam" id="PF13379">
    <property type="entry name" value="NMT1_2"/>
    <property type="match status" value="1"/>
</dbReference>
<evidence type="ECO:0000256" key="9">
    <source>
        <dbReference type="SAM" id="SignalP"/>
    </source>
</evidence>
<dbReference type="InterPro" id="IPR044527">
    <property type="entry name" value="NrtA/CpmA_ABC-bd_dom"/>
</dbReference>
<keyword evidence="8" id="KW-0472">Membrane</keyword>
<dbReference type="Proteomes" id="UP000664545">
    <property type="component" value="Unassembled WGS sequence"/>
</dbReference>
<evidence type="ECO:0000256" key="3">
    <source>
        <dbReference type="ARBA" id="ARBA00010742"/>
    </source>
</evidence>
<protein>
    <submittedName>
        <fullName evidence="10">Aliphatic sulfonate ABC transporter substrate-binding protein</fullName>
    </submittedName>
</protein>
<comment type="similarity">
    <text evidence="3">Belongs to the bacterial solute-binding protein SsuA/TauA family.</text>
</comment>
<evidence type="ECO:0000256" key="4">
    <source>
        <dbReference type="ARBA" id="ARBA00022448"/>
    </source>
</evidence>
<dbReference type="GO" id="GO:0042626">
    <property type="term" value="F:ATPase-coupled transmembrane transporter activity"/>
    <property type="evidence" value="ECO:0007669"/>
    <property type="project" value="InterPro"/>
</dbReference>
<dbReference type="RefSeq" id="WP_206581289.1">
    <property type="nucleotide sequence ID" value="NZ_JAFJZZ010000001.1"/>
</dbReference>